<sequence length="342" mass="39394">MLMLTDIQKRQISDFRTCFIEYPEISEIYRIFDRMRLNKSLGGEQESFLITGETGSGKTALINNYLRKQQAHSKTSFSIQPILSTRIPPKVNEQSTMLQLLKDLNTQSSGRGARNKNDLALAESVVVQLKRKQTELIIVNEVQELIEFSSAKERQAIANMFKFISEEAGVSFVLVGMPYSHLLAEEPQWNSRLTWRRELTYFKLSKNRAHFVRLLKGLSERMGFELSPELHKQEVALALFSICRGEFRALKHFLEDAMLMSFELKKETVDVEVLTKTLNLKCPQFRTEKNPFEHPESIKITELAEPTRYNAFAIKDEEKIISPRFTDALPLNLLLTKSGLKV</sequence>
<dbReference type="Gene3D" id="3.40.50.300">
    <property type="entry name" value="P-loop containing nucleotide triphosphate hydrolases"/>
    <property type="match status" value="1"/>
</dbReference>
<dbReference type="InterPro" id="IPR008868">
    <property type="entry name" value="TniB"/>
</dbReference>
<evidence type="ECO:0000313" key="2">
    <source>
        <dbReference type="Proteomes" id="UP000348942"/>
    </source>
</evidence>
<gene>
    <name evidence="1" type="ORF">GFB47_04350</name>
</gene>
<proteinExistence type="predicted"/>
<dbReference type="PANTHER" id="PTHR35894:SF1">
    <property type="entry name" value="PHOSPHORIBULOKINASE _ URIDINE KINASE FAMILY"/>
    <property type="match status" value="1"/>
</dbReference>
<accession>A0A5Q0TII7</accession>
<dbReference type="InterPro" id="IPR025662">
    <property type="entry name" value="Sigma_54_int_dom_ATP-bd_1"/>
</dbReference>
<name>A0A5Q0TII7_9VIBR</name>
<reference evidence="1 2" key="1">
    <citation type="submission" date="2019-10" db="EMBL/GenBank/DDBJ databases">
        <title>Vibrio sp. nov., isolated from Coralline algae surface.</title>
        <authorList>
            <person name="Geng Y."/>
            <person name="Zhang X."/>
        </authorList>
    </citation>
    <scope>NUCLEOTIDE SEQUENCE [LARGE SCALE GENOMIC DNA]</scope>
    <source>
        <strain evidence="1 2">SM1977</strain>
    </source>
</reference>
<dbReference type="SUPFAM" id="SSF52540">
    <property type="entry name" value="P-loop containing nucleoside triphosphate hydrolases"/>
    <property type="match status" value="1"/>
</dbReference>
<dbReference type="EMBL" id="CP045699">
    <property type="protein sequence ID" value="QGA64697.1"/>
    <property type="molecule type" value="Genomic_DNA"/>
</dbReference>
<dbReference type="InterPro" id="IPR052026">
    <property type="entry name" value="ExeA_AAA_ATPase_DNA-bind"/>
</dbReference>
<keyword evidence="2" id="KW-1185">Reference proteome</keyword>
<organism evidence="1 2">
    <name type="scientific">Vibrio algicola</name>
    <dbReference type="NCBI Taxonomy" id="2662262"/>
    <lineage>
        <taxon>Bacteria</taxon>
        <taxon>Pseudomonadati</taxon>
        <taxon>Pseudomonadota</taxon>
        <taxon>Gammaproteobacteria</taxon>
        <taxon>Vibrionales</taxon>
        <taxon>Vibrionaceae</taxon>
        <taxon>Vibrio</taxon>
    </lineage>
</organism>
<protein>
    <submittedName>
        <fullName evidence="1">AAA family ATPase</fullName>
    </submittedName>
</protein>
<evidence type="ECO:0000313" key="1">
    <source>
        <dbReference type="EMBL" id="QGA64697.1"/>
    </source>
</evidence>
<dbReference type="Pfam" id="PF05621">
    <property type="entry name" value="TniB"/>
    <property type="match status" value="1"/>
</dbReference>
<dbReference type="RefSeq" id="WP_153446828.1">
    <property type="nucleotide sequence ID" value="NZ_CP045699.1"/>
</dbReference>
<dbReference type="PANTHER" id="PTHR35894">
    <property type="entry name" value="GENERAL SECRETION PATHWAY PROTEIN A-RELATED"/>
    <property type="match status" value="1"/>
</dbReference>
<dbReference type="AlphaFoldDB" id="A0A5Q0TII7"/>
<dbReference type="InterPro" id="IPR027417">
    <property type="entry name" value="P-loop_NTPase"/>
</dbReference>
<dbReference type="Proteomes" id="UP000348942">
    <property type="component" value="Chromosome 1"/>
</dbReference>
<dbReference type="PROSITE" id="PS00675">
    <property type="entry name" value="SIGMA54_INTERACT_1"/>
    <property type="match status" value="1"/>
</dbReference>